<name>A0ABD1N833_9FABA</name>
<dbReference type="PANTHER" id="PTHR12346">
    <property type="entry name" value="SIN3B-RELATED"/>
    <property type="match status" value="1"/>
</dbReference>
<dbReference type="PANTHER" id="PTHR12346:SF0">
    <property type="entry name" value="SIN3A, ISOFORM G"/>
    <property type="match status" value="1"/>
</dbReference>
<accession>A0ABD1N833</accession>
<evidence type="ECO:0000256" key="1">
    <source>
        <dbReference type="ARBA" id="ARBA00022491"/>
    </source>
</evidence>
<dbReference type="EMBL" id="JBGMDY010000002">
    <property type="protein sequence ID" value="KAL2344256.1"/>
    <property type="molecule type" value="Genomic_DNA"/>
</dbReference>
<evidence type="ECO:0000259" key="2">
    <source>
        <dbReference type="SMART" id="SM00761"/>
    </source>
</evidence>
<comment type="caution">
    <text evidence="3">The sequence shown here is derived from an EMBL/GenBank/DDBJ whole genome shotgun (WGS) entry which is preliminary data.</text>
</comment>
<gene>
    <name evidence="3" type="ORF">Fmac_005541</name>
</gene>
<dbReference type="Pfam" id="PF08295">
    <property type="entry name" value="Sin3_corepress"/>
    <property type="match status" value="1"/>
</dbReference>
<evidence type="ECO:0000313" key="3">
    <source>
        <dbReference type="EMBL" id="KAL2344256.1"/>
    </source>
</evidence>
<dbReference type="InterPro" id="IPR013194">
    <property type="entry name" value="HDAC_interact_dom"/>
</dbReference>
<reference evidence="3 4" key="1">
    <citation type="submission" date="2024-08" db="EMBL/GenBank/DDBJ databases">
        <title>Insights into the chromosomal genome structure of Flemingia macrophylla.</title>
        <authorList>
            <person name="Ding Y."/>
            <person name="Zhao Y."/>
            <person name="Bi W."/>
            <person name="Wu M."/>
            <person name="Zhao G."/>
            <person name="Gong Y."/>
            <person name="Li W."/>
            <person name="Zhang P."/>
        </authorList>
    </citation>
    <scope>NUCLEOTIDE SEQUENCE [LARGE SCALE GENOMIC DNA]</scope>
    <source>
        <strain evidence="3">DYQJB</strain>
        <tissue evidence="3">Leaf</tissue>
    </source>
</reference>
<proteinExistence type="predicted"/>
<protein>
    <recommendedName>
        <fullName evidence="2">Histone deacetylase interacting domain-containing protein</fullName>
    </recommendedName>
</protein>
<feature type="domain" description="Histone deacetylase interacting" evidence="2">
    <location>
        <begin position="72"/>
        <end position="172"/>
    </location>
</feature>
<dbReference type="InterPro" id="IPR039774">
    <property type="entry name" value="Sin3-like"/>
</dbReference>
<keyword evidence="1" id="KW-0678">Repressor</keyword>
<keyword evidence="4" id="KW-1185">Reference proteome</keyword>
<evidence type="ECO:0000313" key="4">
    <source>
        <dbReference type="Proteomes" id="UP001603857"/>
    </source>
</evidence>
<organism evidence="3 4">
    <name type="scientific">Flemingia macrophylla</name>
    <dbReference type="NCBI Taxonomy" id="520843"/>
    <lineage>
        <taxon>Eukaryota</taxon>
        <taxon>Viridiplantae</taxon>
        <taxon>Streptophyta</taxon>
        <taxon>Embryophyta</taxon>
        <taxon>Tracheophyta</taxon>
        <taxon>Spermatophyta</taxon>
        <taxon>Magnoliopsida</taxon>
        <taxon>eudicotyledons</taxon>
        <taxon>Gunneridae</taxon>
        <taxon>Pentapetalae</taxon>
        <taxon>rosids</taxon>
        <taxon>fabids</taxon>
        <taxon>Fabales</taxon>
        <taxon>Fabaceae</taxon>
        <taxon>Papilionoideae</taxon>
        <taxon>50 kb inversion clade</taxon>
        <taxon>NPAAA clade</taxon>
        <taxon>indigoferoid/millettioid clade</taxon>
        <taxon>Phaseoleae</taxon>
        <taxon>Flemingia</taxon>
    </lineage>
</organism>
<sequence length="335" mass="39033">MNTERGPRPMMVEDRDQDSYRYYRMRKRDHKCREMDKSNTTTNNDVSVPKMSLYASMDKYAAKPISELDLSNCEQCTPSYRLLPKNYPIPPASHKTELGAEVLNDCWVSVSSGCKDHYFKHRHKNQYEEILFRCEDDRFELDMLIESVKATMKRIEELLEKINANIIEGYGPILIEKHLTALNLRCIERLYGDHGLDVIDELKKNASLVLPVILTRLKQKQDEWERCRADFNIVWAEIYAKNYQKSLDHCINSKRKHTKSLSSVGKRMWCPTNMKVDIFSLSAVNQLGLITHLVPPLESHLFYSYKCTLSYLLISKIKNKKSTPLTMNDVALTCH</sequence>
<dbReference type="Proteomes" id="UP001603857">
    <property type="component" value="Unassembled WGS sequence"/>
</dbReference>
<dbReference type="AlphaFoldDB" id="A0ABD1N833"/>
<dbReference type="SMART" id="SM00761">
    <property type="entry name" value="HDAC_interact"/>
    <property type="match status" value="1"/>
</dbReference>